<comment type="caution">
    <text evidence="1">The sequence shown here is derived from an EMBL/GenBank/DDBJ whole genome shotgun (WGS) entry which is preliminary data.</text>
</comment>
<accession>A0AA38FHE5</accession>
<dbReference type="Proteomes" id="UP000824469">
    <property type="component" value="Unassembled WGS sequence"/>
</dbReference>
<organism evidence="1 2">
    <name type="scientific">Taxus chinensis</name>
    <name type="common">Chinese yew</name>
    <name type="synonym">Taxus wallichiana var. chinensis</name>
    <dbReference type="NCBI Taxonomy" id="29808"/>
    <lineage>
        <taxon>Eukaryota</taxon>
        <taxon>Viridiplantae</taxon>
        <taxon>Streptophyta</taxon>
        <taxon>Embryophyta</taxon>
        <taxon>Tracheophyta</taxon>
        <taxon>Spermatophyta</taxon>
        <taxon>Pinopsida</taxon>
        <taxon>Pinidae</taxon>
        <taxon>Conifers II</taxon>
        <taxon>Cupressales</taxon>
        <taxon>Taxaceae</taxon>
        <taxon>Taxus</taxon>
    </lineage>
</organism>
<dbReference type="OMA" id="DESAGAW"/>
<dbReference type="PANTHER" id="PTHR12482:SF5">
    <property type="entry name" value="DUF676 DOMAIN-CONTAINING PROTEIN"/>
    <property type="match status" value="1"/>
</dbReference>
<dbReference type="AlphaFoldDB" id="A0AA38FHE5"/>
<dbReference type="PANTHER" id="PTHR12482">
    <property type="entry name" value="LIPASE ROG1-RELATED-RELATED"/>
    <property type="match status" value="1"/>
</dbReference>
<dbReference type="InterPro" id="IPR044294">
    <property type="entry name" value="Lipase-like"/>
</dbReference>
<keyword evidence="2" id="KW-1185">Reference proteome</keyword>
<evidence type="ECO:0000313" key="1">
    <source>
        <dbReference type="EMBL" id="KAH9303038.1"/>
    </source>
</evidence>
<sequence length="385" mass="43310">WYKIKVNSRWEAYEDAAPGIPTRVVQYDVPDSHSDESAGAWQINNDDQSFCTCPFSIKYSRQDVYLSVMVSFTLNLTVPKTLLASAVILKFELLYASIHETSLTAENPLNFSTASVHEVRVPPKALLGLHSYCPLHFDTLHMALVDLSIHTVLYNTISKISASNESLPEHSQEGVGATNNLAMSSMESGVGAEDIALWKLLCASRNILINEIENIGRGINRSIDGLIIMEEITIESILEKEKSAPGESASIPTRLCKQDIESSEVVEESYWPILSKADMLKAFRALGNQFSTFWSSFLTFHREHRIEMLEYLRRIWAEDRSTEWSMWLVHKMELRQNDRTNGDPGDGSCYLQFANESLTRTSNEDPAIVAAASAELHRRSIGQMK</sequence>
<proteinExistence type="predicted"/>
<feature type="non-terminal residue" evidence="1">
    <location>
        <position position="385"/>
    </location>
</feature>
<evidence type="ECO:0000313" key="2">
    <source>
        <dbReference type="Proteomes" id="UP000824469"/>
    </source>
</evidence>
<name>A0AA38FHE5_TAXCH</name>
<feature type="non-terminal residue" evidence="1">
    <location>
        <position position="1"/>
    </location>
</feature>
<gene>
    <name evidence="1" type="ORF">KI387_014621</name>
</gene>
<reference evidence="1 2" key="1">
    <citation type="journal article" date="2021" name="Nat. Plants">
        <title>The Taxus genome provides insights into paclitaxel biosynthesis.</title>
        <authorList>
            <person name="Xiong X."/>
            <person name="Gou J."/>
            <person name="Liao Q."/>
            <person name="Li Y."/>
            <person name="Zhou Q."/>
            <person name="Bi G."/>
            <person name="Li C."/>
            <person name="Du R."/>
            <person name="Wang X."/>
            <person name="Sun T."/>
            <person name="Guo L."/>
            <person name="Liang H."/>
            <person name="Lu P."/>
            <person name="Wu Y."/>
            <person name="Zhang Z."/>
            <person name="Ro D.K."/>
            <person name="Shang Y."/>
            <person name="Huang S."/>
            <person name="Yan J."/>
        </authorList>
    </citation>
    <scope>NUCLEOTIDE SEQUENCE [LARGE SCALE GENOMIC DNA]</scope>
    <source>
        <strain evidence="1">Ta-2019</strain>
    </source>
</reference>
<protein>
    <submittedName>
        <fullName evidence="1">Uncharacterized protein</fullName>
    </submittedName>
</protein>
<dbReference type="InterPro" id="IPR022122">
    <property type="entry name" value="DUF3657"/>
</dbReference>
<dbReference type="Pfam" id="PF12394">
    <property type="entry name" value="DUF3657"/>
    <property type="match status" value="1"/>
</dbReference>
<dbReference type="EMBL" id="JAHRHJ020000009">
    <property type="protein sequence ID" value="KAH9303038.1"/>
    <property type="molecule type" value="Genomic_DNA"/>
</dbReference>